<dbReference type="Proteomes" id="UP001237448">
    <property type="component" value="Unassembled WGS sequence"/>
</dbReference>
<organism evidence="2 3">
    <name type="scientific">Labrys monachus</name>
    <dbReference type="NCBI Taxonomy" id="217067"/>
    <lineage>
        <taxon>Bacteria</taxon>
        <taxon>Pseudomonadati</taxon>
        <taxon>Pseudomonadota</taxon>
        <taxon>Alphaproteobacteria</taxon>
        <taxon>Hyphomicrobiales</taxon>
        <taxon>Xanthobacteraceae</taxon>
        <taxon>Labrys</taxon>
    </lineage>
</organism>
<dbReference type="InterPro" id="IPR011009">
    <property type="entry name" value="Kinase-like_dom_sf"/>
</dbReference>
<dbReference type="Pfam" id="PF01636">
    <property type="entry name" value="APH"/>
    <property type="match status" value="1"/>
</dbReference>
<protein>
    <recommendedName>
        <fullName evidence="1">Aminoglycoside phosphotransferase domain-containing protein</fullName>
    </recommendedName>
</protein>
<dbReference type="RefSeq" id="WP_307422673.1">
    <property type="nucleotide sequence ID" value="NZ_JAUSVK010000001.1"/>
</dbReference>
<dbReference type="Gene3D" id="3.90.1200.10">
    <property type="match status" value="1"/>
</dbReference>
<proteinExistence type="predicted"/>
<gene>
    <name evidence="2" type="ORF">J3R73_000801</name>
</gene>
<dbReference type="SUPFAM" id="SSF56112">
    <property type="entry name" value="Protein kinase-like (PK-like)"/>
    <property type="match status" value="1"/>
</dbReference>
<reference evidence="2 3" key="1">
    <citation type="submission" date="2023-07" db="EMBL/GenBank/DDBJ databases">
        <title>Genomic Encyclopedia of Type Strains, Phase IV (KMG-IV): sequencing the most valuable type-strain genomes for metagenomic binning, comparative biology and taxonomic classification.</title>
        <authorList>
            <person name="Goeker M."/>
        </authorList>
    </citation>
    <scope>NUCLEOTIDE SEQUENCE [LARGE SCALE GENOMIC DNA]</scope>
    <source>
        <strain evidence="2 3">DSM 5896</strain>
    </source>
</reference>
<dbReference type="EMBL" id="JAUSVK010000001">
    <property type="protein sequence ID" value="MDQ0391009.1"/>
    <property type="molecule type" value="Genomic_DNA"/>
</dbReference>
<sequence>MSMFEEQRRLVEAGVRRVPGWEERRVLAEPAIPVLASPSWRGVDGSPWRVRDAAGGESLFVKLMDADAAFYIDVPCAFEAARRASALGIGPTVFLADAEAGLLVMEDLDLGWTTGTLDRLLDPGIVDGVVAARRRFQEGPPLPRSAGVFEEIARFHADAEAAGAQLPADAGWLVEELRLAAEAVRPAAERAVPVHGDGNVSNILIGEAGEIRLVDWDRATNADPLEDLGSFLVEAFDEEPEARDAFARMMGGFDEKAFNRAWIYGVADDLRWGLIGTLVAAKSPRKTFEFHKFASWRFVRCRMAVQAPRFGQALRRI</sequence>
<evidence type="ECO:0000259" key="1">
    <source>
        <dbReference type="Pfam" id="PF01636"/>
    </source>
</evidence>
<accession>A0ABU0F8T3</accession>
<dbReference type="InterPro" id="IPR002575">
    <property type="entry name" value="Aminoglycoside_PTrfase"/>
</dbReference>
<comment type="caution">
    <text evidence="2">The sequence shown here is derived from an EMBL/GenBank/DDBJ whole genome shotgun (WGS) entry which is preliminary data.</text>
</comment>
<name>A0ABU0F8T3_9HYPH</name>
<evidence type="ECO:0000313" key="2">
    <source>
        <dbReference type="EMBL" id="MDQ0391009.1"/>
    </source>
</evidence>
<evidence type="ECO:0000313" key="3">
    <source>
        <dbReference type="Proteomes" id="UP001237448"/>
    </source>
</evidence>
<feature type="domain" description="Aminoglycoside phosphotransferase" evidence="1">
    <location>
        <begin position="42"/>
        <end position="251"/>
    </location>
</feature>
<keyword evidence="3" id="KW-1185">Reference proteome</keyword>